<proteinExistence type="predicted"/>
<reference evidence="3" key="1">
    <citation type="journal article" date="2019" name="Int. J. Syst. Evol. Microbiol.">
        <title>The Global Catalogue of Microorganisms (GCM) 10K type strain sequencing project: providing services to taxonomists for standard genome sequencing and annotation.</title>
        <authorList>
            <consortium name="The Broad Institute Genomics Platform"/>
            <consortium name="The Broad Institute Genome Sequencing Center for Infectious Disease"/>
            <person name="Wu L."/>
            <person name="Ma J."/>
        </authorList>
    </citation>
    <scope>NUCLEOTIDE SEQUENCE [LARGE SCALE GENOMIC DNA]</scope>
    <source>
        <strain evidence="3">KACC 14249</strain>
    </source>
</reference>
<dbReference type="RefSeq" id="WP_345717341.1">
    <property type="nucleotide sequence ID" value="NZ_BAABFP010000005.1"/>
</dbReference>
<dbReference type="EMBL" id="JBHSRD010000002">
    <property type="protein sequence ID" value="MFC6006099.1"/>
    <property type="molecule type" value="Genomic_DNA"/>
</dbReference>
<evidence type="ECO:0000313" key="2">
    <source>
        <dbReference type="EMBL" id="MFC6006099.1"/>
    </source>
</evidence>
<name>A0ABW1JBA8_9ACTN</name>
<evidence type="ECO:0000259" key="1">
    <source>
        <dbReference type="Pfam" id="PF18859"/>
    </source>
</evidence>
<organism evidence="2 3">
    <name type="scientific">Angustibacter luteus</name>
    <dbReference type="NCBI Taxonomy" id="658456"/>
    <lineage>
        <taxon>Bacteria</taxon>
        <taxon>Bacillati</taxon>
        <taxon>Actinomycetota</taxon>
        <taxon>Actinomycetes</taxon>
        <taxon>Kineosporiales</taxon>
        <taxon>Kineosporiaceae</taxon>
    </lineage>
</organism>
<gene>
    <name evidence="2" type="ORF">ACFQDO_03055</name>
</gene>
<feature type="domain" description="Actinobacteria/chloroflexi VLRF1 release factor" evidence="1">
    <location>
        <begin position="80"/>
        <end position="215"/>
    </location>
</feature>
<accession>A0ABW1JBA8</accession>
<keyword evidence="2" id="KW-0378">Hydrolase</keyword>
<dbReference type="GO" id="GO:0016787">
    <property type="term" value="F:hydrolase activity"/>
    <property type="evidence" value="ECO:0007669"/>
    <property type="project" value="UniProtKB-KW"/>
</dbReference>
<comment type="caution">
    <text evidence="2">The sequence shown here is derived from an EMBL/GenBank/DDBJ whole genome shotgun (WGS) entry which is preliminary data.</text>
</comment>
<keyword evidence="3" id="KW-1185">Reference proteome</keyword>
<dbReference type="InterPro" id="IPR040783">
    <property type="entry name" value="VLRF1"/>
</dbReference>
<dbReference type="Proteomes" id="UP001596189">
    <property type="component" value="Unassembled WGS sequence"/>
</dbReference>
<sequence>MNQSLPPGERLVEVSPARLRRWITGFEESHGRSTFTVTDGALDLLGMDGSTARCASLVPFSGSADALPDDFLAHIEQDHTVVLLLLRRGGYGVGVLQGGALAASKVGTRYVQSRTAAGGWSQHRFARRRDNQAAGLVDTAAATAVRVVLGEDGREPPSGAVVVTGGDRTMVDRLLEDRRLAKLAALPRLRHLDVPDPRDDVLRQSAQRAVAVQIQVHNA</sequence>
<dbReference type="InterPro" id="IPR042226">
    <property type="entry name" value="eFR1_2_sf"/>
</dbReference>
<dbReference type="Pfam" id="PF18859">
    <property type="entry name" value="acVLRF1"/>
    <property type="match status" value="1"/>
</dbReference>
<dbReference type="SUPFAM" id="SSF53137">
    <property type="entry name" value="Translational machinery components"/>
    <property type="match status" value="1"/>
</dbReference>
<evidence type="ECO:0000313" key="3">
    <source>
        <dbReference type="Proteomes" id="UP001596189"/>
    </source>
</evidence>
<protein>
    <submittedName>
        <fullName evidence="2">AcVLRF1 family peptidyl-tRNA hydrolase</fullName>
    </submittedName>
</protein>
<dbReference type="Gene3D" id="3.30.420.60">
    <property type="entry name" value="eRF1 domain 2"/>
    <property type="match status" value="1"/>
</dbReference>
<dbReference type="NCBIfam" id="NF041024">
    <property type="entry name" value="acVLRF1_NCBI"/>
    <property type="match status" value="1"/>
</dbReference>